<evidence type="ECO:0000259" key="10">
    <source>
        <dbReference type="Pfam" id="PF00697"/>
    </source>
</evidence>
<dbReference type="CDD" id="cd00405">
    <property type="entry name" value="PRAI"/>
    <property type="match status" value="1"/>
</dbReference>
<evidence type="ECO:0000256" key="1">
    <source>
        <dbReference type="ARBA" id="ARBA00001164"/>
    </source>
</evidence>
<reference evidence="11 12" key="1">
    <citation type="journal article" date="2013" name="Environ. Microbiol.">
        <title>Complete genome, catabolic sub-proteomes and key-metabolites of Desulfobacula toluolica Tol2, a marine, aromatic compound-degrading, sulfate-reducing bacterium.</title>
        <authorList>
            <person name="Wohlbrand L."/>
            <person name="Jacob J.H."/>
            <person name="Kube M."/>
            <person name="Mussmann M."/>
            <person name="Jarling R."/>
            <person name="Beck A."/>
            <person name="Amann R."/>
            <person name="Wilkes H."/>
            <person name="Reinhardt R."/>
            <person name="Rabus R."/>
        </authorList>
    </citation>
    <scope>NUCLEOTIDE SEQUENCE [LARGE SCALE GENOMIC DNA]</scope>
    <source>
        <strain evidence="12">DSM 7467 / Tol2</strain>
    </source>
</reference>
<keyword evidence="6 9" id="KW-0822">Tryptophan biosynthesis</keyword>
<dbReference type="PANTHER" id="PTHR42894">
    <property type="entry name" value="N-(5'-PHOSPHORIBOSYL)ANTHRANILATE ISOMERASE"/>
    <property type="match status" value="1"/>
</dbReference>
<protein>
    <recommendedName>
        <fullName evidence="4 9">N-(5'-phosphoribosyl)anthranilate isomerase</fullName>
        <shortName evidence="9">PRAI</shortName>
        <ecNumber evidence="3 9">5.3.1.24</ecNumber>
    </recommendedName>
</protein>
<feature type="domain" description="N-(5'phosphoribosyl) anthranilate isomerase (PRAI)" evidence="10">
    <location>
        <begin position="24"/>
        <end position="234"/>
    </location>
</feature>
<dbReference type="Pfam" id="PF00697">
    <property type="entry name" value="PRAI"/>
    <property type="match status" value="1"/>
</dbReference>
<dbReference type="InterPro" id="IPR011060">
    <property type="entry name" value="RibuloseP-bd_barrel"/>
</dbReference>
<evidence type="ECO:0000313" key="12">
    <source>
        <dbReference type="Proteomes" id="UP000007347"/>
    </source>
</evidence>
<comment type="pathway">
    <text evidence="2 9">Amino-acid biosynthesis; L-tryptophan biosynthesis; L-tryptophan from chorismate: step 3/5.</text>
</comment>
<dbReference type="EMBL" id="FO203503">
    <property type="protein sequence ID" value="CCK80415.1"/>
    <property type="molecule type" value="Genomic_DNA"/>
</dbReference>
<dbReference type="Gene3D" id="3.20.20.70">
    <property type="entry name" value="Aldolase class I"/>
    <property type="match status" value="1"/>
</dbReference>
<evidence type="ECO:0000256" key="4">
    <source>
        <dbReference type="ARBA" id="ARBA00022272"/>
    </source>
</evidence>
<name>K0NHJ7_DESTT</name>
<keyword evidence="12" id="KW-1185">Reference proteome</keyword>
<evidence type="ECO:0000256" key="3">
    <source>
        <dbReference type="ARBA" id="ARBA00012572"/>
    </source>
</evidence>
<evidence type="ECO:0000256" key="6">
    <source>
        <dbReference type="ARBA" id="ARBA00022822"/>
    </source>
</evidence>
<evidence type="ECO:0000313" key="11">
    <source>
        <dbReference type="EMBL" id="CCK80415.1"/>
    </source>
</evidence>
<dbReference type="HAMAP" id="MF_00135">
    <property type="entry name" value="PRAI"/>
    <property type="match status" value="1"/>
</dbReference>
<proteinExistence type="inferred from homology"/>
<dbReference type="GO" id="GO:0004640">
    <property type="term" value="F:phosphoribosylanthranilate isomerase activity"/>
    <property type="evidence" value="ECO:0007669"/>
    <property type="project" value="UniProtKB-UniRule"/>
</dbReference>
<dbReference type="InterPro" id="IPR044643">
    <property type="entry name" value="TrpF_fam"/>
</dbReference>
<accession>K0NHJ7</accession>
<dbReference type="PATRIC" id="fig|651182.5.peg.2666"/>
<gene>
    <name evidence="9 11" type="primary">trpF</name>
    <name evidence="11" type="ordered locus">TOL2_C22540</name>
</gene>
<dbReference type="STRING" id="651182.TOL2_C22540"/>
<dbReference type="EC" id="5.3.1.24" evidence="3 9"/>
<dbReference type="KEGG" id="dto:TOL2_C22540"/>
<dbReference type="RefSeq" id="WP_014957727.1">
    <property type="nucleotide sequence ID" value="NC_018645.1"/>
</dbReference>
<keyword evidence="7 9" id="KW-0057">Aromatic amino acid biosynthesis</keyword>
<dbReference type="UniPathway" id="UPA00035">
    <property type="reaction ID" value="UER00042"/>
</dbReference>
<dbReference type="Proteomes" id="UP000007347">
    <property type="component" value="Chromosome"/>
</dbReference>
<evidence type="ECO:0000256" key="8">
    <source>
        <dbReference type="ARBA" id="ARBA00023235"/>
    </source>
</evidence>
<dbReference type="InterPro" id="IPR013785">
    <property type="entry name" value="Aldolase_TIM"/>
</dbReference>
<evidence type="ECO:0000256" key="9">
    <source>
        <dbReference type="HAMAP-Rule" id="MF_00135"/>
    </source>
</evidence>
<organism evidence="11 12">
    <name type="scientific">Desulfobacula toluolica (strain DSM 7467 / Tol2)</name>
    <dbReference type="NCBI Taxonomy" id="651182"/>
    <lineage>
        <taxon>Bacteria</taxon>
        <taxon>Pseudomonadati</taxon>
        <taxon>Thermodesulfobacteriota</taxon>
        <taxon>Desulfobacteria</taxon>
        <taxon>Desulfobacterales</taxon>
        <taxon>Desulfobacteraceae</taxon>
        <taxon>Desulfobacula</taxon>
    </lineage>
</organism>
<dbReference type="PANTHER" id="PTHR42894:SF1">
    <property type="entry name" value="N-(5'-PHOSPHORIBOSYL)ANTHRANILATE ISOMERASE"/>
    <property type="match status" value="1"/>
</dbReference>
<evidence type="ECO:0000256" key="5">
    <source>
        <dbReference type="ARBA" id="ARBA00022605"/>
    </source>
</evidence>
<keyword evidence="5 9" id="KW-0028">Amino-acid biosynthesis</keyword>
<keyword evidence="8 9" id="KW-0413">Isomerase</keyword>
<dbReference type="HOGENOM" id="CLU_076364_2_0_7"/>
<comment type="similarity">
    <text evidence="9">Belongs to the TrpF family.</text>
</comment>
<dbReference type="SUPFAM" id="SSF51366">
    <property type="entry name" value="Ribulose-phoshate binding barrel"/>
    <property type="match status" value="1"/>
</dbReference>
<comment type="catalytic activity">
    <reaction evidence="1 9">
        <text>N-(5-phospho-beta-D-ribosyl)anthranilate = 1-(2-carboxyphenylamino)-1-deoxy-D-ribulose 5-phosphate</text>
        <dbReference type="Rhea" id="RHEA:21540"/>
        <dbReference type="ChEBI" id="CHEBI:18277"/>
        <dbReference type="ChEBI" id="CHEBI:58613"/>
        <dbReference type="EC" id="5.3.1.24"/>
    </reaction>
</comment>
<dbReference type="InterPro" id="IPR001240">
    <property type="entry name" value="PRAI_dom"/>
</dbReference>
<evidence type="ECO:0000256" key="7">
    <source>
        <dbReference type="ARBA" id="ARBA00023141"/>
    </source>
</evidence>
<evidence type="ECO:0000256" key="2">
    <source>
        <dbReference type="ARBA" id="ARBA00004664"/>
    </source>
</evidence>
<sequence>MIKKETKKTGKTLTEKLSKKIPWIKICGLTDIENALGCANLGADAIGLVFFEKSPRNVSVKRAAQISNALPDHILTIGVFVNESYEGIMEKVNACGLNGVQLHGNEPPELIDDLLKENLVVIKALFATREPFITQAPLYQKASFLLVEYGKGTLPGGNAESWNYELSLQLETNRSVETSRSMKTRTPLVLAGGLHPDNICLAIKTAKPAAVDVSSGVEKTYGIKDLNKVNAFITRVTAMKD</sequence>
<dbReference type="AlphaFoldDB" id="K0NHJ7"/>
<dbReference type="OrthoDB" id="9796196at2"/>
<dbReference type="GO" id="GO:0000162">
    <property type="term" value="P:L-tryptophan biosynthetic process"/>
    <property type="evidence" value="ECO:0007669"/>
    <property type="project" value="UniProtKB-UniRule"/>
</dbReference>